<gene>
    <name evidence="3" type="ORF">XM47_15760</name>
</gene>
<name>A0A0J8GTW8_9ALTE</name>
<dbReference type="PROSITE" id="PS51257">
    <property type="entry name" value="PROKAR_LIPOPROTEIN"/>
    <property type="match status" value="1"/>
</dbReference>
<feature type="domain" description="CBM-cenC" evidence="2">
    <location>
        <begin position="48"/>
        <end position="139"/>
    </location>
</feature>
<protein>
    <recommendedName>
        <fullName evidence="2">CBM-cenC domain-containing protein</fullName>
    </recommendedName>
</protein>
<dbReference type="InterPro" id="IPR003305">
    <property type="entry name" value="CenC_carb-bd"/>
</dbReference>
<evidence type="ECO:0000259" key="2">
    <source>
        <dbReference type="Pfam" id="PF02018"/>
    </source>
</evidence>
<feature type="non-terminal residue" evidence="3">
    <location>
        <position position="221"/>
    </location>
</feature>
<evidence type="ECO:0000313" key="3">
    <source>
        <dbReference type="EMBL" id="KMT64133.1"/>
    </source>
</evidence>
<dbReference type="InterPro" id="IPR008979">
    <property type="entry name" value="Galactose-bd-like_sf"/>
</dbReference>
<evidence type="ECO:0000313" key="4">
    <source>
        <dbReference type="Proteomes" id="UP000037600"/>
    </source>
</evidence>
<proteinExistence type="predicted"/>
<dbReference type="AlphaFoldDB" id="A0A0J8GTW8"/>
<dbReference type="RefSeq" id="WP_048694643.1">
    <property type="nucleotide sequence ID" value="NZ_KQ130502.1"/>
</dbReference>
<sequence>MRINLKAKTFIFGLSGLLISACSDQNKTEIPSFSAENKQPESGLTIQTLDFESNDLSAWQFESTSNLNVSTEAYKTGNTSLKVSGLNESAVMLDTSNSFTNGYEYTISAWVKASSTEIDEINLALNLIDEAGPREKLIAQHVFDQVSAKPLTLTAVNSQNSGNEWVLIQGHYQHLLFGQLKSSEIVFKVLGGDGQNLEYFIDDLSFTAGKVSISDDSSGGD</sequence>
<keyword evidence="1" id="KW-0378">Hydrolase</keyword>
<reference evidence="3 4" key="1">
    <citation type="submission" date="2015-04" db="EMBL/GenBank/DDBJ databases">
        <title>Draft Genome Sequence of the Novel Agar-Digesting Marine Bacterium Q1.</title>
        <authorList>
            <person name="Li Y."/>
            <person name="Li D."/>
            <person name="Chen G."/>
            <person name="Du Z."/>
        </authorList>
    </citation>
    <scope>NUCLEOTIDE SEQUENCE [LARGE SCALE GENOMIC DNA]</scope>
    <source>
        <strain evidence="3 4">Q1</strain>
    </source>
</reference>
<dbReference type="SUPFAM" id="SSF49785">
    <property type="entry name" value="Galactose-binding domain-like"/>
    <property type="match status" value="1"/>
</dbReference>
<organism evidence="3 4">
    <name type="scientific">Catenovulum maritimum</name>
    <dbReference type="NCBI Taxonomy" id="1513271"/>
    <lineage>
        <taxon>Bacteria</taxon>
        <taxon>Pseudomonadati</taxon>
        <taxon>Pseudomonadota</taxon>
        <taxon>Gammaproteobacteria</taxon>
        <taxon>Alteromonadales</taxon>
        <taxon>Alteromonadaceae</taxon>
        <taxon>Catenovulum</taxon>
    </lineage>
</organism>
<evidence type="ECO:0000256" key="1">
    <source>
        <dbReference type="ARBA" id="ARBA00022801"/>
    </source>
</evidence>
<dbReference type="EMBL" id="LAZL01000030">
    <property type="protein sequence ID" value="KMT64133.1"/>
    <property type="molecule type" value="Genomic_DNA"/>
</dbReference>
<comment type="caution">
    <text evidence="3">The sequence shown here is derived from an EMBL/GenBank/DDBJ whole genome shotgun (WGS) entry which is preliminary data.</text>
</comment>
<dbReference type="Proteomes" id="UP000037600">
    <property type="component" value="Unassembled WGS sequence"/>
</dbReference>
<keyword evidence="4" id="KW-1185">Reference proteome</keyword>
<accession>A0A0J8GTW8</accession>
<dbReference type="Gene3D" id="2.60.120.260">
    <property type="entry name" value="Galactose-binding domain-like"/>
    <property type="match status" value="1"/>
</dbReference>
<dbReference type="GO" id="GO:0016798">
    <property type="term" value="F:hydrolase activity, acting on glycosyl bonds"/>
    <property type="evidence" value="ECO:0007669"/>
    <property type="project" value="InterPro"/>
</dbReference>
<dbReference type="Pfam" id="PF02018">
    <property type="entry name" value="CBM_4_9"/>
    <property type="match status" value="1"/>
</dbReference>